<evidence type="ECO:0000313" key="2">
    <source>
        <dbReference type="Proteomes" id="UP000005307"/>
    </source>
</evidence>
<evidence type="ECO:0000313" key="1">
    <source>
        <dbReference type="EMBL" id="AGI66346.1"/>
    </source>
</evidence>
<gene>
    <name evidence="1" type="ORF">OAN307_c06190</name>
</gene>
<dbReference type="AlphaFoldDB" id="M9R7Q2"/>
<dbReference type="Proteomes" id="UP000005307">
    <property type="component" value="Chromosome"/>
</dbReference>
<dbReference type="EMBL" id="CP003740">
    <property type="protein sequence ID" value="AGI66346.1"/>
    <property type="molecule type" value="Genomic_DNA"/>
</dbReference>
<dbReference type="KEGG" id="oat:OAN307_c06190"/>
<proteinExistence type="predicted"/>
<reference evidence="1 2" key="1">
    <citation type="journal article" date="2013" name="PLoS ONE">
        <title>Poles Apart: Arctic and Antarctic Octadecabacter strains Share High Genome Plasticity and a New Type of Xanthorhodopsin.</title>
        <authorList>
            <person name="Vollmers J."/>
            <person name="Voget S."/>
            <person name="Dietrich S."/>
            <person name="Gollnow K."/>
            <person name="Smits M."/>
            <person name="Meyer K."/>
            <person name="Brinkhoff T."/>
            <person name="Simon M."/>
            <person name="Daniel R."/>
        </authorList>
    </citation>
    <scope>NUCLEOTIDE SEQUENCE [LARGE SCALE GENOMIC DNA]</scope>
    <source>
        <strain evidence="1 2">307</strain>
    </source>
</reference>
<sequence length="46" mass="5115">MKRTLLLIFAAFALMIGSFIWFVTTWDASAEEPVSMTQPIHIGATT</sequence>
<organism evidence="1 2">
    <name type="scientific">Octadecabacter antarcticus 307</name>
    <dbReference type="NCBI Taxonomy" id="391626"/>
    <lineage>
        <taxon>Bacteria</taxon>
        <taxon>Pseudomonadati</taxon>
        <taxon>Pseudomonadota</taxon>
        <taxon>Alphaproteobacteria</taxon>
        <taxon>Rhodobacterales</taxon>
        <taxon>Roseobacteraceae</taxon>
        <taxon>Octadecabacter</taxon>
    </lineage>
</organism>
<protein>
    <submittedName>
        <fullName evidence="1">Uncharacterized protein</fullName>
    </submittedName>
</protein>
<keyword evidence="2" id="KW-1185">Reference proteome</keyword>
<dbReference type="HOGENOM" id="CLU_216497_0_0_5"/>
<name>M9R7Q2_9RHOB</name>
<accession>M9R7Q2</accession>
<dbReference type="RefSeq" id="WP_015498395.1">
    <property type="nucleotide sequence ID" value="NC_020911.1"/>
</dbReference>